<evidence type="ECO:0000313" key="2">
    <source>
        <dbReference type="Proteomes" id="UP001580346"/>
    </source>
</evidence>
<comment type="caution">
    <text evidence="1">The sequence shown here is derived from an EMBL/GenBank/DDBJ whole genome shotgun (WGS) entry which is preliminary data.</text>
</comment>
<gene>
    <name evidence="1" type="ORF">ACE41H_22970</name>
</gene>
<accession>A0ABV5AZH8</accession>
<sequence length="103" mass="11223">MPDGYHFKTTVFSEGAVSTVSGPSHAPVLTTLCVREDTNGTLWRSLHNNYDGSLKTDPSNPPKAPYIADRLEIGSMMHLDAMEWTGGFARCLGWIVLSPGSVR</sequence>
<name>A0ABV5AZH8_9BACL</name>
<protein>
    <submittedName>
        <fullName evidence="1">Uncharacterized protein</fullName>
    </submittedName>
</protein>
<proteinExistence type="predicted"/>
<keyword evidence="2" id="KW-1185">Reference proteome</keyword>
<dbReference type="EMBL" id="JBHHMI010000035">
    <property type="protein sequence ID" value="MFB5269627.1"/>
    <property type="molecule type" value="Genomic_DNA"/>
</dbReference>
<dbReference type="RefSeq" id="WP_375357897.1">
    <property type="nucleotide sequence ID" value="NZ_JBHHMI010000035.1"/>
</dbReference>
<evidence type="ECO:0000313" key="1">
    <source>
        <dbReference type="EMBL" id="MFB5269627.1"/>
    </source>
</evidence>
<reference evidence="1 2" key="1">
    <citation type="submission" date="2024-09" db="EMBL/GenBank/DDBJ databases">
        <title>Paenibacillus zeirhizospherea sp. nov., isolated from surface of the maize (Zea mays) roots in a horticulture field, Hungary.</title>
        <authorList>
            <person name="Marton D."/>
            <person name="Farkas M."/>
            <person name="Bedics A."/>
            <person name="Toth E."/>
            <person name="Tancsics A."/>
            <person name="Boka K."/>
            <person name="Maroti G."/>
            <person name="Kriszt B."/>
            <person name="Cserhati M."/>
        </authorList>
    </citation>
    <scope>NUCLEOTIDE SEQUENCE [LARGE SCALE GENOMIC DNA]</scope>
    <source>
        <strain evidence="1 2">KCTC 33519</strain>
    </source>
</reference>
<dbReference type="Proteomes" id="UP001580346">
    <property type="component" value="Unassembled WGS sequence"/>
</dbReference>
<organism evidence="1 2">
    <name type="scientific">Paenibacillus enshidis</name>
    <dbReference type="NCBI Taxonomy" id="1458439"/>
    <lineage>
        <taxon>Bacteria</taxon>
        <taxon>Bacillati</taxon>
        <taxon>Bacillota</taxon>
        <taxon>Bacilli</taxon>
        <taxon>Bacillales</taxon>
        <taxon>Paenibacillaceae</taxon>
        <taxon>Paenibacillus</taxon>
    </lineage>
</organism>